<keyword evidence="2" id="KW-1185">Reference proteome</keyword>
<dbReference type="EMBL" id="CP049616">
    <property type="protein sequence ID" value="QII44073.1"/>
    <property type="molecule type" value="Genomic_DNA"/>
</dbReference>
<evidence type="ECO:0000313" key="1">
    <source>
        <dbReference type="EMBL" id="QII44073.1"/>
    </source>
</evidence>
<dbReference type="AlphaFoldDB" id="A0A6G7IZP2"/>
<dbReference type="Proteomes" id="UP000502928">
    <property type="component" value="Chromosome"/>
</dbReference>
<evidence type="ECO:0000313" key="2">
    <source>
        <dbReference type="Proteomes" id="UP000502928"/>
    </source>
</evidence>
<sequence>MRPIFLLLLTIPMFLGCDSDNDSIPPPLAANTFTAQKNDDAWTGTIDLQLTANDTLTFLAIGEGLDNGILMVKMKFDGEGDYTLKKEKALYYDTLGGDVIVDEYTLREPEKATFSIDSYNEANGTVTGTFAIELFPEAQGGKSIEYFLRITEGRFRGTIVRNMAP</sequence>
<organism evidence="1 2">
    <name type="scientific">Flagellimonas oceani</name>
    <dbReference type="NCBI Taxonomy" id="2698672"/>
    <lineage>
        <taxon>Bacteria</taxon>
        <taxon>Pseudomonadati</taxon>
        <taxon>Bacteroidota</taxon>
        <taxon>Flavobacteriia</taxon>
        <taxon>Flavobacteriales</taxon>
        <taxon>Flavobacteriaceae</taxon>
        <taxon>Flagellimonas</taxon>
    </lineage>
</organism>
<accession>A0A6G7IZP2</accession>
<proteinExistence type="predicted"/>
<name>A0A6G7IZP2_9FLAO</name>
<reference evidence="1 2" key="1">
    <citation type="submission" date="2020-02" db="EMBL/GenBank/DDBJ databases">
        <title>Complete genome of Muricauda sp. 501str8.</title>
        <authorList>
            <person name="Dong B."/>
            <person name="Zhu S."/>
            <person name="Yang J."/>
            <person name="Chen J."/>
        </authorList>
    </citation>
    <scope>NUCLEOTIDE SEQUENCE [LARGE SCALE GENOMIC DNA]</scope>
    <source>
        <strain evidence="1 2">501str8</strain>
    </source>
</reference>
<dbReference type="PROSITE" id="PS51257">
    <property type="entry name" value="PROKAR_LIPOPROTEIN"/>
    <property type="match status" value="1"/>
</dbReference>
<dbReference type="RefSeq" id="WP_166247734.1">
    <property type="nucleotide sequence ID" value="NZ_CP049616.1"/>
</dbReference>
<dbReference type="KEGG" id="mut:GVT53_05100"/>
<gene>
    <name evidence="1" type="ORF">GVT53_05100</name>
</gene>
<protein>
    <submittedName>
        <fullName evidence="1">Uncharacterized protein</fullName>
    </submittedName>
</protein>